<proteinExistence type="predicted"/>
<evidence type="ECO:0000313" key="3">
    <source>
        <dbReference type="EMBL" id="KAF2847606.1"/>
    </source>
</evidence>
<dbReference type="InterPro" id="IPR058525">
    <property type="entry name" value="DUF8212"/>
</dbReference>
<dbReference type="PANTHER" id="PTHR10622">
    <property type="entry name" value="HET DOMAIN-CONTAINING PROTEIN"/>
    <property type="match status" value="1"/>
</dbReference>
<evidence type="ECO:0000313" key="4">
    <source>
        <dbReference type="Proteomes" id="UP000799423"/>
    </source>
</evidence>
<keyword evidence="4" id="KW-1185">Reference proteome</keyword>
<dbReference type="InterPro" id="IPR010730">
    <property type="entry name" value="HET"/>
</dbReference>
<gene>
    <name evidence="3" type="ORF">T440DRAFT_538366</name>
</gene>
<organism evidence="3 4">
    <name type="scientific">Plenodomus tracheiphilus IPT5</name>
    <dbReference type="NCBI Taxonomy" id="1408161"/>
    <lineage>
        <taxon>Eukaryota</taxon>
        <taxon>Fungi</taxon>
        <taxon>Dikarya</taxon>
        <taxon>Ascomycota</taxon>
        <taxon>Pezizomycotina</taxon>
        <taxon>Dothideomycetes</taxon>
        <taxon>Pleosporomycetidae</taxon>
        <taxon>Pleosporales</taxon>
        <taxon>Pleosporineae</taxon>
        <taxon>Leptosphaeriaceae</taxon>
        <taxon>Plenodomus</taxon>
    </lineage>
</organism>
<reference evidence="3" key="1">
    <citation type="submission" date="2020-01" db="EMBL/GenBank/DDBJ databases">
        <authorList>
            <consortium name="DOE Joint Genome Institute"/>
            <person name="Haridas S."/>
            <person name="Albert R."/>
            <person name="Binder M."/>
            <person name="Bloem J."/>
            <person name="Labutti K."/>
            <person name="Salamov A."/>
            <person name="Andreopoulos B."/>
            <person name="Baker S.E."/>
            <person name="Barry K."/>
            <person name="Bills G."/>
            <person name="Bluhm B.H."/>
            <person name="Cannon C."/>
            <person name="Castanera R."/>
            <person name="Culley D.E."/>
            <person name="Daum C."/>
            <person name="Ezra D."/>
            <person name="Gonzalez J.B."/>
            <person name="Henrissat B."/>
            <person name="Kuo A."/>
            <person name="Liang C."/>
            <person name="Lipzen A."/>
            <person name="Lutzoni F."/>
            <person name="Magnuson J."/>
            <person name="Mondo S."/>
            <person name="Nolan M."/>
            <person name="Ohm R."/>
            <person name="Pangilinan J."/>
            <person name="Park H.-J."/>
            <person name="Ramirez L."/>
            <person name="Alfaro M."/>
            <person name="Sun H."/>
            <person name="Tritt A."/>
            <person name="Yoshinaga Y."/>
            <person name="Zwiers L.-H."/>
            <person name="Turgeon B.G."/>
            <person name="Goodwin S.B."/>
            <person name="Spatafora J.W."/>
            <person name="Crous P.W."/>
            <person name="Grigoriev I.V."/>
        </authorList>
    </citation>
    <scope>NUCLEOTIDE SEQUENCE</scope>
    <source>
        <strain evidence="3">IPT5</strain>
    </source>
</reference>
<accession>A0A6A7AWD9</accession>
<dbReference type="Proteomes" id="UP000799423">
    <property type="component" value="Unassembled WGS sequence"/>
</dbReference>
<name>A0A6A7AWD9_9PLEO</name>
<feature type="domain" description="DUF8212" evidence="2">
    <location>
        <begin position="245"/>
        <end position="268"/>
    </location>
</feature>
<dbReference type="AlphaFoldDB" id="A0A6A7AWD9"/>
<evidence type="ECO:0000259" key="2">
    <source>
        <dbReference type="Pfam" id="PF26640"/>
    </source>
</evidence>
<sequence>MRLLHSTSLEFEVFYDEKIPPYLILSHTWEDDELQNLPFEPRSDPAIVVALAVASGLNYHPTLVDTIQARIGYSKILRSAEIARQKKLDYFWIDTCCIDKSSSAELQEAINSMHRWYQNSNICIVYLEDMPSGTPTNAKLSDGLTGSKWITRGWTLQELIAPSMVTFYDQRWAYRGKKHDILYNLSLLTGIPGDILRTGNISRASVAQKMSWAASRVTTRIEDRAYSLLGIFGVHMPMLYGEGDRAFRRLQEEIVRTTPDDSVFAWTASEGSLSHCCGLLANSPSDFRDSRFVEGGRGDFSISNLGVRIETQCGIDGSSELGQEQGRIYNCMLQATKGHERIILKLRHLLSDQFTRVQADSSIRWDEQPYPVRTLYIEHEPQIPKTLWSSQMTCFHLIRRERDKQVPMYRIKRVWPGDSWDLRHHELRLLVWLKRERASPQTSHLFDVMLLLGYDKQTHRVWCSTAYPGHSSFHFIHPTAEGSAVGMMLRSFGSFDHCPAHARFDPPHLAGTELTVEINSGLSRGRLAHVVEIDGLEYGT</sequence>
<dbReference type="Pfam" id="PF26640">
    <property type="entry name" value="DUF8212"/>
    <property type="match status" value="1"/>
</dbReference>
<dbReference type="PANTHER" id="PTHR10622:SF12">
    <property type="entry name" value="HET DOMAIN-CONTAINING PROTEIN"/>
    <property type="match status" value="1"/>
</dbReference>
<dbReference type="Pfam" id="PF06985">
    <property type="entry name" value="HET"/>
    <property type="match status" value="1"/>
</dbReference>
<dbReference type="EMBL" id="MU006324">
    <property type="protein sequence ID" value="KAF2847606.1"/>
    <property type="molecule type" value="Genomic_DNA"/>
</dbReference>
<dbReference type="OrthoDB" id="674604at2759"/>
<evidence type="ECO:0000259" key="1">
    <source>
        <dbReference type="Pfam" id="PF06985"/>
    </source>
</evidence>
<protein>
    <submittedName>
        <fullName evidence="3">HET-domain-containing protein</fullName>
    </submittedName>
</protein>
<feature type="domain" description="Heterokaryon incompatibility" evidence="1">
    <location>
        <begin position="22"/>
        <end position="130"/>
    </location>
</feature>